<dbReference type="InterPro" id="IPR044245">
    <property type="entry name" value="Spartan"/>
</dbReference>
<protein>
    <recommendedName>
        <fullName evidence="3">SprT-like domain-containing protein</fullName>
    </recommendedName>
</protein>
<dbReference type="KEGG" id="hro:HELRODRAFT_73845"/>
<dbReference type="GO" id="GO:0004222">
    <property type="term" value="F:metalloendopeptidase activity"/>
    <property type="evidence" value="ECO:0007669"/>
    <property type="project" value="InterPro"/>
</dbReference>
<evidence type="ECO:0000256" key="1">
    <source>
        <dbReference type="ARBA" id="ARBA00004123"/>
    </source>
</evidence>
<dbReference type="Pfam" id="PF10263">
    <property type="entry name" value="SprT-like"/>
    <property type="match status" value="1"/>
</dbReference>
<dbReference type="EMBL" id="KB095959">
    <property type="protein sequence ID" value="ESO09394.1"/>
    <property type="molecule type" value="Genomic_DNA"/>
</dbReference>
<dbReference type="OrthoDB" id="5236983at2759"/>
<dbReference type="PANTHER" id="PTHR21220:SF0">
    <property type="entry name" value="DNA-DEPENDENT METALLOPROTEASE SPRTN"/>
    <property type="match status" value="1"/>
</dbReference>
<organism evidence="5 6">
    <name type="scientific">Helobdella robusta</name>
    <name type="common">Californian leech</name>
    <dbReference type="NCBI Taxonomy" id="6412"/>
    <lineage>
        <taxon>Eukaryota</taxon>
        <taxon>Metazoa</taxon>
        <taxon>Spiralia</taxon>
        <taxon>Lophotrochozoa</taxon>
        <taxon>Annelida</taxon>
        <taxon>Clitellata</taxon>
        <taxon>Hirudinea</taxon>
        <taxon>Rhynchobdellida</taxon>
        <taxon>Glossiphoniidae</taxon>
        <taxon>Helobdella</taxon>
    </lineage>
</organism>
<evidence type="ECO:0000256" key="2">
    <source>
        <dbReference type="ARBA" id="ARBA00023242"/>
    </source>
</evidence>
<dbReference type="GeneID" id="20214940"/>
<dbReference type="InterPro" id="IPR055220">
    <property type="entry name" value="SPRTN_ZBD"/>
</dbReference>
<dbReference type="InterPro" id="IPR006640">
    <property type="entry name" value="SprT-like_domain"/>
</dbReference>
<comment type="subcellular location">
    <subcellularLocation>
        <location evidence="1">Nucleus</location>
    </subcellularLocation>
</comment>
<sequence>MFSRKNEIDDFNLALQLQEIENDANEVVFCGQSENKNKSSNLADVSWELVDPNPDVFSLFVEFDKKFFWGKLASVEVIWSTRMTLCAGVCEYHGKRSGACCIKLSEPLLKLRPRKDLVETLLHEMIHAYLFLTNNDRDRDGHGPNFKSHMYRLNKETGLNITIYHSFHDEVALYQQHWWRCDGPCRTKQPFYGYVKRSMNRAPSSNDTWWSSHQATCGGTFTKIKEPENLATKKGQ</sequence>
<keyword evidence="6" id="KW-1185">Reference proteome</keyword>
<dbReference type="AlphaFoldDB" id="T1G1J2"/>
<evidence type="ECO:0000313" key="5">
    <source>
        <dbReference type="EnsemblMetazoa" id="HelroP73845"/>
    </source>
</evidence>
<evidence type="ECO:0000313" key="4">
    <source>
        <dbReference type="EMBL" id="ESO09394.1"/>
    </source>
</evidence>
<dbReference type="RefSeq" id="XP_009012487.1">
    <property type="nucleotide sequence ID" value="XM_009014239.1"/>
</dbReference>
<dbReference type="EnsemblMetazoa" id="HelroT73845">
    <property type="protein sequence ID" value="HelroP73845"/>
    <property type="gene ID" value="HelroG73845"/>
</dbReference>
<dbReference type="EMBL" id="AMQM01002956">
    <property type="status" value="NOT_ANNOTATED_CDS"/>
    <property type="molecule type" value="Genomic_DNA"/>
</dbReference>
<evidence type="ECO:0000313" key="6">
    <source>
        <dbReference type="Proteomes" id="UP000015101"/>
    </source>
</evidence>
<feature type="domain" description="SprT-like" evidence="3">
    <location>
        <begin position="54"/>
        <end position="224"/>
    </location>
</feature>
<dbReference type="CTD" id="20214940"/>
<dbReference type="HOGENOM" id="CLU_083493_0_0_1"/>
<dbReference type="eggNOG" id="KOG3931">
    <property type="taxonomic scope" value="Eukaryota"/>
</dbReference>
<dbReference type="OMA" id="IWRCNGP"/>
<keyword evidence="2" id="KW-0539">Nucleus</keyword>
<dbReference type="SMART" id="SM00731">
    <property type="entry name" value="SprT"/>
    <property type="match status" value="1"/>
</dbReference>
<reference evidence="5" key="3">
    <citation type="submission" date="2015-06" db="UniProtKB">
        <authorList>
            <consortium name="EnsemblMetazoa"/>
        </authorList>
    </citation>
    <scope>IDENTIFICATION</scope>
</reference>
<accession>T1G1J2</accession>
<dbReference type="InParanoid" id="T1G1J2"/>
<dbReference type="GO" id="GO:0005634">
    <property type="term" value="C:nucleus"/>
    <property type="evidence" value="ECO:0000318"/>
    <property type="project" value="GO_Central"/>
</dbReference>
<reference evidence="6" key="1">
    <citation type="submission" date="2012-12" db="EMBL/GenBank/DDBJ databases">
        <authorList>
            <person name="Hellsten U."/>
            <person name="Grimwood J."/>
            <person name="Chapman J.A."/>
            <person name="Shapiro H."/>
            <person name="Aerts A."/>
            <person name="Otillar R.P."/>
            <person name="Terry A.Y."/>
            <person name="Boore J.L."/>
            <person name="Simakov O."/>
            <person name="Marletaz F."/>
            <person name="Cho S.-J."/>
            <person name="Edsinger-Gonzales E."/>
            <person name="Havlak P."/>
            <person name="Kuo D.-H."/>
            <person name="Larsson T."/>
            <person name="Lv J."/>
            <person name="Arendt D."/>
            <person name="Savage R."/>
            <person name="Osoegawa K."/>
            <person name="de Jong P."/>
            <person name="Lindberg D.R."/>
            <person name="Seaver E.C."/>
            <person name="Weisblat D.A."/>
            <person name="Putnam N.H."/>
            <person name="Grigoriev I.V."/>
            <person name="Rokhsar D.S."/>
        </authorList>
    </citation>
    <scope>NUCLEOTIDE SEQUENCE</scope>
</reference>
<dbReference type="STRING" id="6412.T1G1J2"/>
<dbReference type="PANTHER" id="PTHR21220">
    <property type="entry name" value="DNA-DEPENDENT METALLOPROTEASE SPRTN"/>
    <property type="match status" value="1"/>
</dbReference>
<dbReference type="Proteomes" id="UP000015101">
    <property type="component" value="Unassembled WGS sequence"/>
</dbReference>
<proteinExistence type="predicted"/>
<evidence type="ECO:0000259" key="3">
    <source>
        <dbReference type="SMART" id="SM00731"/>
    </source>
</evidence>
<dbReference type="Pfam" id="PF22934">
    <property type="entry name" value="SPRTN_ZBD"/>
    <property type="match status" value="1"/>
</dbReference>
<reference evidence="4 6" key="2">
    <citation type="journal article" date="2013" name="Nature">
        <title>Insights into bilaterian evolution from three spiralian genomes.</title>
        <authorList>
            <person name="Simakov O."/>
            <person name="Marletaz F."/>
            <person name="Cho S.J."/>
            <person name="Edsinger-Gonzales E."/>
            <person name="Havlak P."/>
            <person name="Hellsten U."/>
            <person name="Kuo D.H."/>
            <person name="Larsson T."/>
            <person name="Lv J."/>
            <person name="Arendt D."/>
            <person name="Savage R."/>
            <person name="Osoegawa K."/>
            <person name="de Jong P."/>
            <person name="Grimwood J."/>
            <person name="Chapman J.A."/>
            <person name="Shapiro H."/>
            <person name="Aerts A."/>
            <person name="Otillar R.P."/>
            <person name="Terry A.Y."/>
            <person name="Boore J.L."/>
            <person name="Grigoriev I.V."/>
            <person name="Lindberg D.R."/>
            <person name="Seaver E.C."/>
            <person name="Weisblat D.A."/>
            <person name="Putnam N.H."/>
            <person name="Rokhsar D.S."/>
        </authorList>
    </citation>
    <scope>NUCLEOTIDE SEQUENCE</scope>
</reference>
<dbReference type="GO" id="GO:0031593">
    <property type="term" value="F:polyubiquitin modification-dependent protein binding"/>
    <property type="evidence" value="ECO:0000318"/>
    <property type="project" value="GO_Central"/>
</dbReference>
<dbReference type="GO" id="GO:0003697">
    <property type="term" value="F:single-stranded DNA binding"/>
    <property type="evidence" value="ECO:0007669"/>
    <property type="project" value="InterPro"/>
</dbReference>
<gene>
    <name evidence="5" type="primary">20214940</name>
    <name evidence="4" type="ORF">HELRODRAFT_73845</name>
</gene>
<dbReference type="GO" id="GO:0006974">
    <property type="term" value="P:DNA damage response"/>
    <property type="evidence" value="ECO:0000318"/>
    <property type="project" value="GO_Central"/>
</dbReference>
<name>T1G1J2_HELRO</name>